<evidence type="ECO:0000313" key="3">
    <source>
        <dbReference type="Proteomes" id="UP001283361"/>
    </source>
</evidence>
<feature type="non-terminal residue" evidence="2">
    <location>
        <position position="1"/>
    </location>
</feature>
<dbReference type="Proteomes" id="UP001283361">
    <property type="component" value="Unassembled WGS sequence"/>
</dbReference>
<protein>
    <submittedName>
        <fullName evidence="2">Uncharacterized protein</fullName>
    </submittedName>
</protein>
<feature type="region of interest" description="Disordered" evidence="1">
    <location>
        <begin position="21"/>
        <end position="64"/>
    </location>
</feature>
<evidence type="ECO:0000313" key="2">
    <source>
        <dbReference type="EMBL" id="KAK3801517.1"/>
    </source>
</evidence>
<reference evidence="2" key="1">
    <citation type="journal article" date="2023" name="G3 (Bethesda)">
        <title>A reference genome for the long-term kleptoplast-retaining sea slug Elysia crispata morphotype clarki.</title>
        <authorList>
            <person name="Eastman K.E."/>
            <person name="Pendleton A.L."/>
            <person name="Shaikh M.A."/>
            <person name="Suttiyut T."/>
            <person name="Ogas R."/>
            <person name="Tomko P."/>
            <person name="Gavelis G."/>
            <person name="Widhalm J.R."/>
            <person name="Wisecaver J.H."/>
        </authorList>
    </citation>
    <scope>NUCLEOTIDE SEQUENCE</scope>
    <source>
        <strain evidence="2">ECLA1</strain>
    </source>
</reference>
<dbReference type="AlphaFoldDB" id="A0AAE1B8H2"/>
<sequence length="64" mass="7187">VMFRLAVRPCLLISELEDNREQGWDGGQEVLGPPNSYRPSQLAPDSDKPVWRCTPDPNGLPKCH</sequence>
<accession>A0AAE1B8H2</accession>
<dbReference type="EMBL" id="JAWDGP010000304">
    <property type="protein sequence ID" value="KAK3801517.1"/>
    <property type="molecule type" value="Genomic_DNA"/>
</dbReference>
<comment type="caution">
    <text evidence="2">The sequence shown here is derived from an EMBL/GenBank/DDBJ whole genome shotgun (WGS) entry which is preliminary data.</text>
</comment>
<keyword evidence="3" id="KW-1185">Reference proteome</keyword>
<proteinExistence type="predicted"/>
<organism evidence="2 3">
    <name type="scientific">Elysia crispata</name>
    <name type="common">lettuce slug</name>
    <dbReference type="NCBI Taxonomy" id="231223"/>
    <lineage>
        <taxon>Eukaryota</taxon>
        <taxon>Metazoa</taxon>
        <taxon>Spiralia</taxon>
        <taxon>Lophotrochozoa</taxon>
        <taxon>Mollusca</taxon>
        <taxon>Gastropoda</taxon>
        <taxon>Heterobranchia</taxon>
        <taxon>Euthyneura</taxon>
        <taxon>Panpulmonata</taxon>
        <taxon>Sacoglossa</taxon>
        <taxon>Placobranchoidea</taxon>
        <taxon>Plakobranchidae</taxon>
        <taxon>Elysia</taxon>
    </lineage>
</organism>
<evidence type="ECO:0000256" key="1">
    <source>
        <dbReference type="SAM" id="MobiDB-lite"/>
    </source>
</evidence>
<gene>
    <name evidence="2" type="ORF">RRG08_066707</name>
</gene>
<name>A0AAE1B8H2_9GAST</name>